<dbReference type="PANTHER" id="PTHR43244:SF1">
    <property type="entry name" value="5,10-METHYLENETETRAHYDROMETHANOPTERIN REDUCTASE"/>
    <property type="match status" value="1"/>
</dbReference>
<dbReference type="Proteomes" id="UP000676967">
    <property type="component" value="Chromosome"/>
</dbReference>
<sequence>MPRIGVMFDRDLSPEDLQAFAAAVEEAGADDLWVVEDLGWAGSISTAALALAATSRIRVGIGIAPVPLRSPALLAMELAMLARVYPGRLVAGLGHGVSEWMRQLGVEPKSKLAMLEETVLAVRGLLRGDLVTVDGREVHLDGVRLVHPPAVQPAIVTGVVRPRSLELSGRVADGTIIAEGNGPAEIQAALTHIRRGGATDEHELILFAYLHVNDDPADAAKVTGAMVEGQASWLGVPPSEVFSLIGPVAEVPGKVRSLVEAGTGTIVLRPLGPDPIPQVRAALSALGR</sequence>
<evidence type="ECO:0000313" key="4">
    <source>
        <dbReference type="Proteomes" id="UP000676967"/>
    </source>
</evidence>
<dbReference type="SUPFAM" id="SSF51679">
    <property type="entry name" value="Bacterial luciferase-like"/>
    <property type="match status" value="1"/>
</dbReference>
<dbReference type="InterPro" id="IPR036661">
    <property type="entry name" value="Luciferase-like_sf"/>
</dbReference>
<accession>A0ABN6CH61</accession>
<dbReference type="RefSeq" id="WP_189334488.1">
    <property type="nucleotide sequence ID" value="NZ_AP023356.1"/>
</dbReference>
<organism evidence="3 4">
    <name type="scientific">Actinoplanes ianthinogenes</name>
    <dbReference type="NCBI Taxonomy" id="122358"/>
    <lineage>
        <taxon>Bacteria</taxon>
        <taxon>Bacillati</taxon>
        <taxon>Actinomycetota</taxon>
        <taxon>Actinomycetes</taxon>
        <taxon>Micromonosporales</taxon>
        <taxon>Micromonosporaceae</taxon>
        <taxon>Actinoplanes</taxon>
    </lineage>
</organism>
<evidence type="ECO:0000259" key="2">
    <source>
        <dbReference type="Pfam" id="PF00296"/>
    </source>
</evidence>
<dbReference type="Gene3D" id="3.20.20.30">
    <property type="entry name" value="Luciferase-like domain"/>
    <property type="match status" value="1"/>
</dbReference>
<dbReference type="InterPro" id="IPR011251">
    <property type="entry name" value="Luciferase-like_dom"/>
</dbReference>
<keyword evidence="4" id="KW-1185">Reference proteome</keyword>
<reference evidence="3 4" key="1">
    <citation type="submission" date="2020-08" db="EMBL/GenBank/DDBJ databases">
        <title>Whole genome shotgun sequence of Actinoplanes ianthinogenes NBRC 13996.</title>
        <authorList>
            <person name="Komaki H."/>
            <person name="Tamura T."/>
        </authorList>
    </citation>
    <scope>NUCLEOTIDE SEQUENCE [LARGE SCALE GENOMIC DNA]</scope>
    <source>
        <strain evidence="3 4">NBRC 13996</strain>
    </source>
</reference>
<gene>
    <name evidence="3" type="primary">hmd_3</name>
    <name evidence="3" type="ORF">Aiant_45110</name>
</gene>
<protein>
    <submittedName>
        <fullName evidence="3">N5,N10-methylene tetrahydromethanopterin reductase</fullName>
    </submittedName>
</protein>
<keyword evidence="1" id="KW-0560">Oxidoreductase</keyword>
<evidence type="ECO:0000313" key="3">
    <source>
        <dbReference type="EMBL" id="BCJ43854.1"/>
    </source>
</evidence>
<dbReference type="PANTHER" id="PTHR43244">
    <property type="match status" value="1"/>
</dbReference>
<dbReference type="EMBL" id="AP023356">
    <property type="protein sequence ID" value="BCJ43854.1"/>
    <property type="molecule type" value="Genomic_DNA"/>
</dbReference>
<evidence type="ECO:0000256" key="1">
    <source>
        <dbReference type="ARBA" id="ARBA00023002"/>
    </source>
</evidence>
<feature type="domain" description="Luciferase-like" evidence="2">
    <location>
        <begin position="13"/>
        <end position="230"/>
    </location>
</feature>
<proteinExistence type="predicted"/>
<dbReference type="CDD" id="cd01097">
    <property type="entry name" value="Tetrahydromethanopterin_reductase"/>
    <property type="match status" value="1"/>
</dbReference>
<name>A0ABN6CH61_9ACTN</name>
<dbReference type="Pfam" id="PF00296">
    <property type="entry name" value="Bac_luciferase"/>
    <property type="match status" value="1"/>
</dbReference>
<dbReference type="InterPro" id="IPR050564">
    <property type="entry name" value="F420-G6PD/mer"/>
</dbReference>